<organism evidence="19 20">
    <name type="scientific">Veronia pacifica</name>
    <dbReference type="NCBI Taxonomy" id="1080227"/>
    <lineage>
        <taxon>Bacteria</taxon>
        <taxon>Pseudomonadati</taxon>
        <taxon>Pseudomonadota</taxon>
        <taxon>Gammaproteobacteria</taxon>
        <taxon>Vibrionales</taxon>
        <taxon>Vibrionaceae</taxon>
        <taxon>Veronia</taxon>
    </lineage>
</organism>
<dbReference type="InterPro" id="IPR011335">
    <property type="entry name" value="Restrct_endonuc-II-like"/>
</dbReference>
<dbReference type="Gene3D" id="3.40.50.300">
    <property type="entry name" value="P-loop containing nucleotide triphosphate hydrolases"/>
    <property type="match status" value="2"/>
</dbReference>
<dbReference type="GO" id="GO:0009338">
    <property type="term" value="C:exodeoxyribonuclease V complex"/>
    <property type="evidence" value="ECO:0007669"/>
    <property type="project" value="TreeGrafter"/>
</dbReference>
<dbReference type="EMBL" id="LYBM01000021">
    <property type="protein sequence ID" value="ODA32904.1"/>
    <property type="molecule type" value="Genomic_DNA"/>
</dbReference>
<evidence type="ECO:0000256" key="5">
    <source>
        <dbReference type="ARBA" id="ARBA00022801"/>
    </source>
</evidence>
<feature type="binding site" evidence="16">
    <location>
        <begin position="21"/>
        <end position="28"/>
    </location>
    <ligand>
        <name>ATP</name>
        <dbReference type="ChEBI" id="CHEBI:30616"/>
    </ligand>
</feature>
<keyword evidence="12 15" id="KW-0413">Isomerase</keyword>
<keyword evidence="11 15" id="KW-0234">DNA repair</keyword>
<comment type="catalytic activity">
    <reaction evidence="15">
        <text>Exonucleolytic cleavage (in the presence of ATP) in either 5'- to 3'- or 3'- to 5'-direction to yield 5'-phosphooligonucleotides.</text>
        <dbReference type="EC" id="3.1.11.5"/>
    </reaction>
</comment>
<comment type="subunit">
    <text evidence="15">Heterotrimer of RecB, RecC and RecD. All subunits contribute to DNA-binding. Interacts with RecA.</text>
</comment>
<keyword evidence="2 15" id="KW-0479">Metal-binding</keyword>
<feature type="binding site" evidence="15">
    <location>
        <position position="1089"/>
    </location>
    <ligand>
        <name>Mg(2+)</name>
        <dbReference type="ChEBI" id="CHEBI:18420"/>
    </ligand>
</feature>
<dbReference type="InterPro" id="IPR014016">
    <property type="entry name" value="UvrD-like_ATP-bd"/>
</dbReference>
<keyword evidence="9 15" id="KW-0460">Magnesium</keyword>
<feature type="domain" description="UvrD-like helicase C-terminal" evidence="18">
    <location>
        <begin position="474"/>
        <end position="745"/>
    </location>
</feature>
<dbReference type="Gene3D" id="3.90.320.10">
    <property type="match status" value="1"/>
</dbReference>
<dbReference type="AlphaFoldDB" id="A0A1C3EI37"/>
<dbReference type="PROSITE" id="PS51198">
    <property type="entry name" value="UVRD_HELICASE_ATP_BIND"/>
    <property type="match status" value="1"/>
</dbReference>
<dbReference type="Proteomes" id="UP000094936">
    <property type="component" value="Unassembled WGS sequence"/>
</dbReference>
<dbReference type="PANTHER" id="PTHR11070:SF23">
    <property type="entry name" value="RECBCD ENZYME SUBUNIT RECB"/>
    <property type="match status" value="1"/>
</dbReference>
<accession>A0A1C3EI37</accession>
<name>A0A1C3EI37_9GAMM</name>
<feature type="domain" description="UvrD-like helicase ATP-binding" evidence="17">
    <location>
        <begin position="1"/>
        <end position="447"/>
    </location>
</feature>
<comment type="similarity">
    <text evidence="15">Belongs to the helicase family. UvrD subfamily.</text>
</comment>
<evidence type="ECO:0000256" key="11">
    <source>
        <dbReference type="ARBA" id="ARBA00023204"/>
    </source>
</evidence>
<evidence type="ECO:0000256" key="8">
    <source>
        <dbReference type="ARBA" id="ARBA00022840"/>
    </source>
</evidence>
<dbReference type="PANTHER" id="PTHR11070">
    <property type="entry name" value="UVRD / RECB / PCRA DNA HELICASE FAMILY MEMBER"/>
    <property type="match status" value="1"/>
</dbReference>
<comment type="domain">
    <text evidence="15">The N-terminal DNA-binding domain is a ssDNA-dependent ATPase and has ATP-dependent 3'-5' helicase function. This domain interacts with RecC.</text>
</comment>
<keyword evidence="7 15" id="KW-0269">Exonuclease</keyword>
<evidence type="ECO:0000313" key="19">
    <source>
        <dbReference type="EMBL" id="ODA32904.1"/>
    </source>
</evidence>
<evidence type="ECO:0000256" key="1">
    <source>
        <dbReference type="ARBA" id="ARBA00022722"/>
    </source>
</evidence>
<evidence type="ECO:0000259" key="18">
    <source>
        <dbReference type="PROSITE" id="PS51217"/>
    </source>
</evidence>
<evidence type="ECO:0000256" key="9">
    <source>
        <dbReference type="ARBA" id="ARBA00022842"/>
    </source>
</evidence>
<keyword evidence="1 15" id="KW-0540">Nuclease</keyword>
<keyword evidence="3 15" id="KW-0547">Nucleotide-binding</keyword>
<protein>
    <recommendedName>
        <fullName evidence="15">RecBCD enzyme subunit RecB</fullName>
        <ecNumber evidence="15">3.1.11.5</ecNumber>
        <ecNumber evidence="15">5.6.2.4</ecNumber>
    </recommendedName>
    <alternativeName>
        <fullName evidence="15">DNA 3'-5' helicase subunit RecB</fullName>
    </alternativeName>
    <alternativeName>
        <fullName evidence="15">Exonuclease V subunit RecB</fullName>
        <shortName evidence="15">ExoV subunit RecB</shortName>
    </alternativeName>
    <alternativeName>
        <fullName evidence="15">Helicase/nuclease RecBCD subunit RecB</fullName>
    </alternativeName>
</protein>
<dbReference type="GO" id="GO:0005829">
    <property type="term" value="C:cytosol"/>
    <property type="evidence" value="ECO:0007669"/>
    <property type="project" value="TreeGrafter"/>
</dbReference>
<dbReference type="EC" id="5.6.2.4" evidence="15"/>
<dbReference type="SUPFAM" id="SSF52540">
    <property type="entry name" value="P-loop containing nucleoside triphosphate hydrolases"/>
    <property type="match status" value="1"/>
</dbReference>
<dbReference type="Pfam" id="PF00580">
    <property type="entry name" value="UvrD-helicase"/>
    <property type="match status" value="1"/>
</dbReference>
<dbReference type="GO" id="GO:0043138">
    <property type="term" value="F:3'-5' DNA helicase activity"/>
    <property type="evidence" value="ECO:0007669"/>
    <property type="project" value="UniProtKB-UniRule"/>
</dbReference>
<dbReference type="GO" id="GO:0000287">
    <property type="term" value="F:magnesium ion binding"/>
    <property type="evidence" value="ECO:0007669"/>
    <property type="project" value="UniProtKB-UniRule"/>
</dbReference>
<comment type="domain">
    <text evidence="15">The C-terminal domain has nuclease activity and interacts with RecD. It interacts with RecA, facilitating its loading onto ssDNA.</text>
</comment>
<dbReference type="InterPro" id="IPR004586">
    <property type="entry name" value="RecB"/>
</dbReference>
<sequence length="1191" mass="133579">MSVQKLEPITFPLHGQRLIEASAGTGKTFTIAGLYLRLLLGHGDTTTAHQTPLTVDKILVVTFTEAATQELRDRIRSRIHNARLAFSRGESDDPIIQPLLKQISDHKLAASRLLQAERQMDEAAVYTIHGFCQRMLTQNAFESGSLFSNEFVTDETRLRQHAVSDFWRKEFYPLDKTLAGVVKSYWACPEVLLKAISPFLSGPLANIQAQSISGSLADLHEQNIEKIKTLKQKWSEATADLESLISGSGVDKRSYSKRNLPKWIAEVSDWAISGTENYRLPKNLEKFSSSILAEKTKKGEVPTHSLFDEVERLLSKPPILKDALLAEAIRRVRSLLATEKQRHGWLSFDDLLSQLAAALDADPDGILASRIRELYPVAMIDEFQDTDPQQYRIFEKVYQPDPQAGLFMIGDPKQAIYAFRGADIFTYIYARRQVEDHYNLGTNWRSTSDMVQAVNRIFQHASTPFIYDTDIPFHPVASAPGADTRFWQLGEKKQPAVTFWLDANDELRTKADYESQMANATAATIRGVLESSDAGTAHFCKGDERKSIEAGNIAVLVRTGSEAAKVRQALSLQGVASVYLSNRSSVFSSQLAVDVERLLLAVLAPDNERHLRASLASGLFALSATQIDELNRDERVWEQAVAEFSGYRDTWFARGVLPMLRKVMQKRQVAERLLVENDGERQLTDLMHLGELLQQASQTLDSHHALIRWLSEHIDEPNGNSEEQQVRLESERDLVQIVTIHKSKGLEYDLVFLPFVCQHRESDQPLYHDENNQAILALDDPEAAIELADRERLAEDLRLVYVALTRAVYGCFIGLSPLKDGRKSSGDSGIHKSAMGYLIQQAEAGDGAALRSAVEKLIAEQPSMVMTTPPALNEGVYQPIVSHEETLLASQFNGKIRRNWRLTSYTGLVKQGSSSHSALPEIAAFDHDASNEQASPDDAPPLSDIRTIFTFPRGARPGTFLHTLFENVAFDEDMYSNEVAEMIRQALAVENYDIEWLPVLQKLLSDVVSQSLSAEGMALTQVTDNDRLTEMEFVMPVEQFQSTVVNKLIKEHDPLSAQAGDLGFETASGMLKGFIDLVFCWQGKYYVLDWKSNYLGDSAADYTQQAIEAAMIDHRYDFQYQIYSLALHRFLKQRVPDYDYHTHFGGVYYLFVRGIEAESDGGNRHGIFHCLPEQALIEGLDMAMSHGGQYA</sequence>
<evidence type="ECO:0000256" key="10">
    <source>
        <dbReference type="ARBA" id="ARBA00023125"/>
    </source>
</evidence>
<dbReference type="GO" id="GO:0000724">
    <property type="term" value="P:double-strand break repair via homologous recombination"/>
    <property type="evidence" value="ECO:0007669"/>
    <property type="project" value="UniProtKB-UniRule"/>
</dbReference>
<feature type="binding site" evidence="15">
    <location>
        <position position="1076"/>
    </location>
    <ligand>
        <name>Mg(2+)</name>
        <dbReference type="ChEBI" id="CHEBI:18420"/>
    </ligand>
</feature>
<dbReference type="OrthoDB" id="9810135at2"/>
<evidence type="ECO:0000313" key="20">
    <source>
        <dbReference type="Proteomes" id="UP000094936"/>
    </source>
</evidence>
<comment type="function">
    <text evidence="15">A helicase/nuclease that prepares dsDNA breaks (DSB) for recombinational DNA repair. Binds to DSBs and unwinds DNA via a highly rapid and processive ATP-dependent bidirectional helicase activity. Unwinds dsDNA until it encounters a Chi (crossover hotspot instigator) sequence from the 3' direction. Cuts ssDNA a few nucleotides 3' to the Chi site. The properties and activities of the enzyme are changed at Chi. The Chi-altered holoenzyme produces a long 3'-ssDNA overhang and facilitates RecA-binding to the ssDNA for homologous DNA recombination and repair. Holoenzyme degrades any linearized DNA that is unable to undergo homologous recombination. In the holoenzyme this subunit contributes ATPase, 3'-5' helicase, exonuclease activity and loads RecA onto ssDNA.</text>
</comment>
<dbReference type="GO" id="GO:0008854">
    <property type="term" value="F:exodeoxyribonuclease V activity"/>
    <property type="evidence" value="ECO:0007669"/>
    <property type="project" value="UniProtKB-EC"/>
</dbReference>
<keyword evidence="8 15" id="KW-0067">ATP-binding</keyword>
<evidence type="ECO:0000259" key="17">
    <source>
        <dbReference type="PROSITE" id="PS51198"/>
    </source>
</evidence>
<keyword evidence="4 15" id="KW-0227">DNA damage</keyword>
<dbReference type="NCBIfam" id="TIGR00609">
    <property type="entry name" value="recB"/>
    <property type="match status" value="1"/>
</dbReference>
<evidence type="ECO:0000256" key="14">
    <source>
        <dbReference type="ARBA" id="ARBA00048988"/>
    </source>
</evidence>
<dbReference type="SUPFAM" id="SSF52980">
    <property type="entry name" value="Restriction endonuclease-like"/>
    <property type="match status" value="1"/>
</dbReference>
<dbReference type="InterPro" id="IPR014017">
    <property type="entry name" value="DNA_helicase_UvrD-like_C"/>
</dbReference>
<dbReference type="InterPro" id="IPR011604">
    <property type="entry name" value="PDDEXK-like_dom_sf"/>
</dbReference>
<evidence type="ECO:0000256" key="2">
    <source>
        <dbReference type="ARBA" id="ARBA00022723"/>
    </source>
</evidence>
<dbReference type="EC" id="3.1.11.5" evidence="15"/>
<reference evidence="19 20" key="1">
    <citation type="submission" date="2016-05" db="EMBL/GenBank/DDBJ databases">
        <title>Genomic Taxonomy of the Vibrionaceae.</title>
        <authorList>
            <person name="Gomez-Gil B."/>
            <person name="Enciso-Ibarra J."/>
        </authorList>
    </citation>
    <scope>NUCLEOTIDE SEQUENCE [LARGE SCALE GENOMIC DNA]</scope>
    <source>
        <strain evidence="19 20">CAIM 1920</strain>
    </source>
</reference>
<feature type="region of interest" description="DNA-binding and helicase activity, interacts with RecC" evidence="15">
    <location>
        <begin position="1"/>
        <end position="851"/>
    </location>
</feature>
<dbReference type="RefSeq" id="WP_068902658.1">
    <property type="nucleotide sequence ID" value="NZ_JBHUIF010000024.1"/>
</dbReference>
<evidence type="ECO:0000256" key="15">
    <source>
        <dbReference type="HAMAP-Rule" id="MF_01485"/>
    </source>
</evidence>
<comment type="cofactor">
    <cofactor evidence="15">
        <name>Mg(2+)</name>
        <dbReference type="ChEBI" id="CHEBI:18420"/>
    </cofactor>
    <text evidence="15">Binds 1 Mg(2+) ion per subunit.</text>
</comment>
<gene>
    <name evidence="15" type="primary">recB</name>
    <name evidence="19" type="ORF">A8L45_12265</name>
</gene>
<comment type="catalytic activity">
    <reaction evidence="13 15">
        <text>Couples ATP hydrolysis with the unwinding of duplex DNA by translocating in the 3'-5' direction.</text>
        <dbReference type="EC" id="5.6.2.4"/>
    </reaction>
</comment>
<evidence type="ECO:0000256" key="7">
    <source>
        <dbReference type="ARBA" id="ARBA00022839"/>
    </source>
</evidence>
<keyword evidence="10 15" id="KW-0238">DNA-binding</keyword>
<dbReference type="InterPro" id="IPR027417">
    <property type="entry name" value="P-loop_NTPase"/>
</dbReference>
<dbReference type="GO" id="GO:0003677">
    <property type="term" value="F:DNA binding"/>
    <property type="evidence" value="ECO:0007669"/>
    <property type="project" value="UniProtKB-UniRule"/>
</dbReference>
<feature type="region of interest" description="Nuclease activity, interacts with RecD and RecA" evidence="15">
    <location>
        <begin position="899"/>
        <end position="1191"/>
    </location>
</feature>
<keyword evidence="20" id="KW-1185">Reference proteome</keyword>
<comment type="miscellaneous">
    <text evidence="15">In the RecBCD complex, RecB has a slow 3'-5' helicase, an exonuclease activity and loads RecA onto ssDNA, RecD has a fast 5'-3' helicase activity, while RecC stimulates the ATPase and processivity of the RecB helicase and contributes to recognition of the Chi site.</text>
</comment>
<feature type="active site" description="For nuclease activity" evidence="15">
    <location>
        <position position="1089"/>
    </location>
</feature>
<evidence type="ECO:0000256" key="3">
    <source>
        <dbReference type="ARBA" id="ARBA00022741"/>
    </source>
</evidence>
<dbReference type="PROSITE" id="PS51217">
    <property type="entry name" value="UVRD_HELICASE_CTER"/>
    <property type="match status" value="1"/>
</dbReference>
<dbReference type="GO" id="GO:0016887">
    <property type="term" value="F:ATP hydrolysis activity"/>
    <property type="evidence" value="ECO:0007669"/>
    <property type="project" value="RHEA"/>
</dbReference>
<dbReference type="Gene3D" id="1.10.486.10">
    <property type="entry name" value="PCRA, domain 4"/>
    <property type="match status" value="1"/>
</dbReference>
<dbReference type="InterPro" id="IPR000212">
    <property type="entry name" value="DNA_helicase_UvrD/REP"/>
</dbReference>
<evidence type="ECO:0000256" key="4">
    <source>
        <dbReference type="ARBA" id="ARBA00022763"/>
    </source>
</evidence>
<dbReference type="Gene3D" id="1.10.3170.10">
    <property type="entry name" value="Recbcd, chain B, domain 2"/>
    <property type="match status" value="1"/>
</dbReference>
<dbReference type="Pfam" id="PF13361">
    <property type="entry name" value="UvrD_C"/>
    <property type="match status" value="1"/>
</dbReference>
<evidence type="ECO:0000256" key="6">
    <source>
        <dbReference type="ARBA" id="ARBA00022806"/>
    </source>
</evidence>
<evidence type="ECO:0000256" key="13">
    <source>
        <dbReference type="ARBA" id="ARBA00034617"/>
    </source>
</evidence>
<comment type="caution">
    <text evidence="19">The sequence shown here is derived from an EMBL/GenBank/DDBJ whole genome shotgun (WGS) entry which is preliminary data.</text>
</comment>
<dbReference type="CDD" id="cd22352">
    <property type="entry name" value="RecB_C-like"/>
    <property type="match status" value="1"/>
</dbReference>
<feature type="binding site" evidence="15">
    <location>
        <position position="962"/>
    </location>
    <ligand>
        <name>Mg(2+)</name>
        <dbReference type="ChEBI" id="CHEBI:18420"/>
    </ligand>
</feature>
<dbReference type="STRING" id="1080227.A8L45_12265"/>
<evidence type="ECO:0000256" key="16">
    <source>
        <dbReference type="PROSITE-ProRule" id="PRU00560"/>
    </source>
</evidence>
<keyword evidence="5 15" id="KW-0378">Hydrolase</keyword>
<evidence type="ECO:0000256" key="12">
    <source>
        <dbReference type="ARBA" id="ARBA00023235"/>
    </source>
</evidence>
<dbReference type="GO" id="GO:0005524">
    <property type="term" value="F:ATP binding"/>
    <property type="evidence" value="ECO:0007669"/>
    <property type="project" value="UniProtKB-UniRule"/>
</dbReference>
<dbReference type="HAMAP" id="MF_01485">
    <property type="entry name" value="RecB"/>
    <property type="match status" value="1"/>
</dbReference>
<proteinExistence type="inferred from homology"/>
<comment type="catalytic activity">
    <reaction evidence="14 15">
        <text>ATP + H2O = ADP + phosphate + H(+)</text>
        <dbReference type="Rhea" id="RHEA:13065"/>
        <dbReference type="ChEBI" id="CHEBI:15377"/>
        <dbReference type="ChEBI" id="CHEBI:15378"/>
        <dbReference type="ChEBI" id="CHEBI:30616"/>
        <dbReference type="ChEBI" id="CHEBI:43474"/>
        <dbReference type="ChEBI" id="CHEBI:456216"/>
        <dbReference type="EC" id="5.6.2.4"/>
    </reaction>
</comment>
<keyword evidence="6 15" id="KW-0347">Helicase</keyword>